<reference evidence="6" key="1">
    <citation type="submission" date="2016-09" db="EMBL/GenBank/DDBJ databases">
        <authorList>
            <person name="Gulvik C.A."/>
        </authorList>
    </citation>
    <scope>NUCLEOTIDE SEQUENCE [LARGE SCALE GENOMIC DNA]</scope>
    <source>
        <strain evidence="6">LMG 8895</strain>
    </source>
</reference>
<evidence type="ECO:0000313" key="5">
    <source>
        <dbReference type="EMBL" id="OEG09089.1"/>
    </source>
</evidence>
<dbReference type="AlphaFoldDB" id="A0A1E5G8T1"/>
<dbReference type="NCBIfam" id="TIGR00045">
    <property type="entry name" value="glycerate kinase"/>
    <property type="match status" value="1"/>
</dbReference>
<dbReference type="InterPro" id="IPR018197">
    <property type="entry name" value="Glycerate_kinase_RE-like"/>
</dbReference>
<comment type="similarity">
    <text evidence="1 4">Belongs to the glycerate kinase type-1 family.</text>
</comment>
<keyword evidence="2 4" id="KW-0808">Transferase</keyword>
<dbReference type="Gene3D" id="3.90.1510.10">
    <property type="entry name" value="Glycerate kinase, domain 2"/>
    <property type="match status" value="1"/>
</dbReference>
<dbReference type="GO" id="GO:0031388">
    <property type="term" value="P:organic acid phosphorylation"/>
    <property type="evidence" value="ECO:0007669"/>
    <property type="project" value="UniProtKB-UniRule"/>
</dbReference>
<evidence type="ECO:0000256" key="3">
    <source>
        <dbReference type="ARBA" id="ARBA00022777"/>
    </source>
</evidence>
<dbReference type="GO" id="GO:0008887">
    <property type="term" value="F:glycerate kinase activity"/>
    <property type="evidence" value="ECO:0007669"/>
    <property type="project" value="UniProtKB-UniRule"/>
</dbReference>
<dbReference type="InterPro" id="IPR018193">
    <property type="entry name" value="Glyc_kinase_flavodox-like_fold"/>
</dbReference>
<dbReference type="EMBL" id="MIJY01000045">
    <property type="protein sequence ID" value="OEG09089.1"/>
    <property type="molecule type" value="Genomic_DNA"/>
</dbReference>
<sequence length="373" mass="39722">MNIVTAIDSMKGSMTSIEANQIVARVFTDSGHTVKEIAIADGGEGTVAAALKNNNGQKITVSVEALNGEIVSADIGWFPAEKMAVIESAAASGIHYLDQTEKTHPLHTSSYGIGQMILAAAKMGAKTIVVGLGGTGTIDGGIGLLHALGVEFFDKDNRLLPVKGESLEKIARISKEKLAVEMTNIHFYIASDVTSPLLGNKGAVQMFGRQKGLAEHQIERYENSLKHYQKIVTGKRESVAGDGAAGGIGFALRTFLNGTTHSGLTFIAEQAQLEKKISQADLVITGEGKMDNQSLQGKVPVGIARIAKKRDVPVLAFVGSFEGEPQLFQEEGLSVIVPIIDRITTLDEAIKSGKQNLENAAKRSLELLTLFQK</sequence>
<dbReference type="InterPro" id="IPR004381">
    <property type="entry name" value="Glycerate_kinase"/>
</dbReference>
<organism evidence="5 6">
    <name type="scientific">Enterococcus termitis</name>
    <dbReference type="NCBI Taxonomy" id="332950"/>
    <lineage>
        <taxon>Bacteria</taxon>
        <taxon>Bacillati</taxon>
        <taxon>Bacillota</taxon>
        <taxon>Bacilli</taxon>
        <taxon>Lactobacillales</taxon>
        <taxon>Enterococcaceae</taxon>
        <taxon>Enterococcus</taxon>
    </lineage>
</organism>
<keyword evidence="6" id="KW-1185">Reference proteome</keyword>
<name>A0A1E5G8T1_9ENTE</name>
<gene>
    <name evidence="5" type="ORF">BCR25_10980</name>
</gene>
<evidence type="ECO:0000256" key="2">
    <source>
        <dbReference type="ARBA" id="ARBA00022679"/>
    </source>
</evidence>
<evidence type="ECO:0000256" key="1">
    <source>
        <dbReference type="ARBA" id="ARBA00006284"/>
    </source>
</evidence>
<dbReference type="PATRIC" id="fig|332950.4.peg.3059"/>
<dbReference type="PANTHER" id="PTHR21599">
    <property type="entry name" value="GLYCERATE KINASE"/>
    <property type="match status" value="1"/>
</dbReference>
<dbReference type="Pfam" id="PF02595">
    <property type="entry name" value="Gly_kinase"/>
    <property type="match status" value="1"/>
</dbReference>
<protein>
    <submittedName>
        <fullName evidence="5">Glycerate kinase</fullName>
    </submittedName>
</protein>
<proteinExistence type="inferred from homology"/>
<dbReference type="RefSeq" id="WP_069664779.1">
    <property type="nucleotide sequence ID" value="NZ_JBHUJJ010000001.1"/>
</dbReference>
<accession>A0A1E5G8T1</accession>
<evidence type="ECO:0000313" key="6">
    <source>
        <dbReference type="Proteomes" id="UP000095094"/>
    </source>
</evidence>
<dbReference type="Gene3D" id="3.40.50.10350">
    <property type="entry name" value="Glycerate kinase, domain 1"/>
    <property type="match status" value="1"/>
</dbReference>
<dbReference type="PANTHER" id="PTHR21599:SF0">
    <property type="entry name" value="GLYCERATE KINASE"/>
    <property type="match status" value="1"/>
</dbReference>
<keyword evidence="3 4" id="KW-0418">Kinase</keyword>
<dbReference type="SUPFAM" id="SSF110738">
    <property type="entry name" value="Glycerate kinase I"/>
    <property type="match status" value="1"/>
</dbReference>
<dbReference type="InterPro" id="IPR036129">
    <property type="entry name" value="Glycerate_kinase_sf"/>
</dbReference>
<dbReference type="Proteomes" id="UP000095094">
    <property type="component" value="Unassembled WGS sequence"/>
</dbReference>
<dbReference type="OrthoDB" id="9774290at2"/>
<dbReference type="PIRSF" id="PIRSF006078">
    <property type="entry name" value="GlxK"/>
    <property type="match status" value="1"/>
</dbReference>
<comment type="caution">
    <text evidence="5">The sequence shown here is derived from an EMBL/GenBank/DDBJ whole genome shotgun (WGS) entry which is preliminary data.</text>
</comment>
<evidence type="ECO:0000256" key="4">
    <source>
        <dbReference type="PIRNR" id="PIRNR006078"/>
    </source>
</evidence>